<gene>
    <name evidence="1" type="ORF">ARMGADRAFT_1077987</name>
</gene>
<accession>A0A2H3DJ29</accession>
<evidence type="ECO:0000313" key="2">
    <source>
        <dbReference type="Proteomes" id="UP000217790"/>
    </source>
</evidence>
<dbReference type="OrthoDB" id="3227112at2759"/>
<organism evidence="1 2">
    <name type="scientific">Armillaria gallica</name>
    <name type="common">Bulbous honey fungus</name>
    <name type="synonym">Armillaria bulbosa</name>
    <dbReference type="NCBI Taxonomy" id="47427"/>
    <lineage>
        <taxon>Eukaryota</taxon>
        <taxon>Fungi</taxon>
        <taxon>Dikarya</taxon>
        <taxon>Basidiomycota</taxon>
        <taxon>Agaricomycotina</taxon>
        <taxon>Agaricomycetes</taxon>
        <taxon>Agaricomycetidae</taxon>
        <taxon>Agaricales</taxon>
        <taxon>Marasmiineae</taxon>
        <taxon>Physalacriaceae</taxon>
        <taxon>Armillaria</taxon>
    </lineage>
</organism>
<sequence>MNSLTKDDICWVWEIIKDKLTPYDSAFSFVGEELDVEFMVVTRRAVFRRGYKGMDPATIPQFKEGYEDKVVKRLLEGEGLDHLEFATPKTSPDVLVWVATLYQSAPSEKTHLSRVQIADTKNFIIFNRLSQA</sequence>
<name>A0A2H3DJ29_ARMGA</name>
<dbReference type="AlphaFoldDB" id="A0A2H3DJ29"/>
<dbReference type="Proteomes" id="UP000217790">
    <property type="component" value="Unassembled WGS sequence"/>
</dbReference>
<keyword evidence="2" id="KW-1185">Reference proteome</keyword>
<dbReference type="InParanoid" id="A0A2H3DJ29"/>
<dbReference type="EMBL" id="KZ293652">
    <property type="protein sequence ID" value="PBK95225.1"/>
    <property type="molecule type" value="Genomic_DNA"/>
</dbReference>
<protein>
    <submittedName>
        <fullName evidence="1">Uncharacterized protein</fullName>
    </submittedName>
</protein>
<reference evidence="2" key="1">
    <citation type="journal article" date="2017" name="Nat. Ecol. Evol.">
        <title>Genome expansion and lineage-specific genetic innovations in the forest pathogenic fungi Armillaria.</title>
        <authorList>
            <person name="Sipos G."/>
            <person name="Prasanna A.N."/>
            <person name="Walter M.C."/>
            <person name="O'Connor E."/>
            <person name="Balint B."/>
            <person name="Krizsan K."/>
            <person name="Kiss B."/>
            <person name="Hess J."/>
            <person name="Varga T."/>
            <person name="Slot J."/>
            <person name="Riley R."/>
            <person name="Boka B."/>
            <person name="Rigling D."/>
            <person name="Barry K."/>
            <person name="Lee J."/>
            <person name="Mihaltcheva S."/>
            <person name="LaButti K."/>
            <person name="Lipzen A."/>
            <person name="Waldron R."/>
            <person name="Moloney N.M."/>
            <person name="Sperisen C."/>
            <person name="Kredics L."/>
            <person name="Vagvoelgyi C."/>
            <person name="Patrignani A."/>
            <person name="Fitzpatrick D."/>
            <person name="Nagy I."/>
            <person name="Doyle S."/>
            <person name="Anderson J.B."/>
            <person name="Grigoriev I.V."/>
            <person name="Gueldener U."/>
            <person name="Muensterkoetter M."/>
            <person name="Nagy L.G."/>
        </authorList>
    </citation>
    <scope>NUCLEOTIDE SEQUENCE [LARGE SCALE GENOMIC DNA]</scope>
    <source>
        <strain evidence="2">Ar21-2</strain>
    </source>
</reference>
<evidence type="ECO:0000313" key="1">
    <source>
        <dbReference type="EMBL" id="PBK95225.1"/>
    </source>
</evidence>
<proteinExistence type="predicted"/>